<dbReference type="SUPFAM" id="SSF89360">
    <property type="entry name" value="HesB-like domain"/>
    <property type="match status" value="1"/>
</dbReference>
<dbReference type="Proteomes" id="UP001418796">
    <property type="component" value="Unassembled WGS sequence"/>
</dbReference>
<keyword evidence="3" id="KW-1185">Reference proteome</keyword>
<evidence type="ECO:0000259" key="1">
    <source>
        <dbReference type="Pfam" id="PF01521"/>
    </source>
</evidence>
<protein>
    <submittedName>
        <fullName evidence="2">Iron-sulfur cluster biosynthesis family protein</fullName>
    </submittedName>
</protein>
<dbReference type="EMBL" id="JBCITK010000001">
    <property type="protein sequence ID" value="MEN0643557.1"/>
    <property type="molecule type" value="Genomic_DNA"/>
</dbReference>
<gene>
    <name evidence="2" type="ORF">MKY91_10405</name>
</gene>
<organism evidence="2 3">
    <name type="scientific">Alkalicoccobacillus gibsonii</name>
    <dbReference type="NCBI Taxonomy" id="79881"/>
    <lineage>
        <taxon>Bacteria</taxon>
        <taxon>Bacillati</taxon>
        <taxon>Bacillota</taxon>
        <taxon>Bacilli</taxon>
        <taxon>Bacillales</taxon>
        <taxon>Bacillaceae</taxon>
        <taxon>Alkalicoccobacillus</taxon>
    </lineage>
</organism>
<dbReference type="InterPro" id="IPR000361">
    <property type="entry name" value="ATAP_core_dom"/>
</dbReference>
<sequence length="107" mass="12140">MQLTLSDSVVSLYKKEMELRDGESVRLYVRVGGVGSGGFSVGVMRDLPTPQSFIIEKQGISFFVTPDDFWYVDGMTIDYQTDLDRVEFIQPRFTDAAHPEEHSKKEA</sequence>
<dbReference type="Pfam" id="PF01521">
    <property type="entry name" value="Fe-S_biosyn"/>
    <property type="match status" value="1"/>
</dbReference>
<evidence type="ECO:0000313" key="3">
    <source>
        <dbReference type="Proteomes" id="UP001418796"/>
    </source>
</evidence>
<comment type="caution">
    <text evidence="2">The sequence shown here is derived from an EMBL/GenBank/DDBJ whole genome shotgun (WGS) entry which is preliminary data.</text>
</comment>
<evidence type="ECO:0000313" key="2">
    <source>
        <dbReference type="EMBL" id="MEN0643557.1"/>
    </source>
</evidence>
<feature type="domain" description="Core" evidence="1">
    <location>
        <begin position="1"/>
        <end position="89"/>
    </location>
</feature>
<dbReference type="InterPro" id="IPR035903">
    <property type="entry name" value="HesB-like_dom_sf"/>
</dbReference>
<name>A0ABU9VI47_9BACI</name>
<accession>A0ABU9VI47</accession>
<reference evidence="2 3" key="1">
    <citation type="submission" date="2024-03" db="EMBL/GenBank/DDBJ databases">
        <title>Bacilli Hybrid Assemblies.</title>
        <authorList>
            <person name="Kovac J."/>
        </authorList>
    </citation>
    <scope>NUCLEOTIDE SEQUENCE [LARGE SCALE GENOMIC DNA]</scope>
    <source>
        <strain evidence="2 3">FSL R7-0666</strain>
    </source>
</reference>
<proteinExistence type="predicted"/>
<dbReference type="RefSeq" id="WP_203086904.1">
    <property type="nucleotide sequence ID" value="NZ_JAEUZA010000001.1"/>
</dbReference>
<dbReference type="Gene3D" id="2.60.300.12">
    <property type="entry name" value="HesB-like domain"/>
    <property type="match status" value="1"/>
</dbReference>